<accession>A0ABN8QBD3</accession>
<comment type="caution">
    <text evidence="1">The sequence shown here is derived from an EMBL/GenBank/DDBJ whole genome shotgun (WGS) entry which is preliminary data.</text>
</comment>
<gene>
    <name evidence="1" type="ORF">PLOB_00003640</name>
</gene>
<dbReference type="Proteomes" id="UP001159405">
    <property type="component" value="Unassembled WGS sequence"/>
</dbReference>
<protein>
    <submittedName>
        <fullName evidence="1">Uncharacterized protein</fullName>
    </submittedName>
</protein>
<evidence type="ECO:0000313" key="1">
    <source>
        <dbReference type="EMBL" id="CAH3159365.1"/>
    </source>
</evidence>
<name>A0ABN8QBD3_9CNID</name>
<sequence length="136" mass="14842">ESLVHYLGLLKKSALSEETMRNCRTQLRAYFLFCRAYDLPAFPTSMPDFAVPLTSAGVDSVSAVEPAVGSISSSSCSGTEIPDAVNSVFPFSFNLPWIRSGENLLSRLQDILEFPLHGLGQPVLEITCATKEDLEL</sequence>
<proteinExistence type="predicted"/>
<dbReference type="EMBL" id="CALNXK010000113">
    <property type="protein sequence ID" value="CAH3159365.1"/>
    <property type="molecule type" value="Genomic_DNA"/>
</dbReference>
<evidence type="ECO:0000313" key="2">
    <source>
        <dbReference type="Proteomes" id="UP001159405"/>
    </source>
</evidence>
<keyword evidence="2" id="KW-1185">Reference proteome</keyword>
<feature type="non-terminal residue" evidence="1">
    <location>
        <position position="1"/>
    </location>
</feature>
<organism evidence="1 2">
    <name type="scientific">Porites lobata</name>
    <dbReference type="NCBI Taxonomy" id="104759"/>
    <lineage>
        <taxon>Eukaryota</taxon>
        <taxon>Metazoa</taxon>
        <taxon>Cnidaria</taxon>
        <taxon>Anthozoa</taxon>
        <taxon>Hexacorallia</taxon>
        <taxon>Scleractinia</taxon>
        <taxon>Fungiina</taxon>
        <taxon>Poritidae</taxon>
        <taxon>Porites</taxon>
    </lineage>
</organism>
<reference evidence="1 2" key="1">
    <citation type="submission" date="2022-05" db="EMBL/GenBank/DDBJ databases">
        <authorList>
            <consortium name="Genoscope - CEA"/>
            <person name="William W."/>
        </authorList>
    </citation>
    <scope>NUCLEOTIDE SEQUENCE [LARGE SCALE GENOMIC DNA]</scope>
</reference>